<dbReference type="EMBL" id="WNKS01000008">
    <property type="protein sequence ID" value="MTV31504.1"/>
    <property type="molecule type" value="Genomic_DNA"/>
</dbReference>
<dbReference type="RefSeq" id="WP_155446186.1">
    <property type="nucleotide sequence ID" value="NZ_JAOQNR010000009.1"/>
</dbReference>
<protein>
    <submittedName>
        <fullName evidence="2">Polyhydroxyalkanoate depolymerase</fullName>
    </submittedName>
</protein>
<evidence type="ECO:0000313" key="3">
    <source>
        <dbReference type="Proteomes" id="UP000439113"/>
    </source>
</evidence>
<dbReference type="AlphaFoldDB" id="A0A6N8DRR0"/>
<dbReference type="NCBIfam" id="TIGR01849">
    <property type="entry name" value="PHB_depoly_PhaZ"/>
    <property type="match status" value="1"/>
</dbReference>
<dbReference type="Gene3D" id="3.40.50.1820">
    <property type="entry name" value="alpha/beta hydrolase"/>
    <property type="match status" value="1"/>
</dbReference>
<comment type="caution">
    <text evidence="2">The sequence shown here is derived from an EMBL/GenBank/DDBJ whole genome shotgun (WGS) entry which is preliminary data.</text>
</comment>
<accession>A0A6N8DRR0</accession>
<dbReference type="PANTHER" id="PTHR36837">
    <property type="entry name" value="POLY(3-HYDROXYALKANOATE) POLYMERASE SUBUNIT PHAC"/>
    <property type="match status" value="1"/>
</dbReference>
<dbReference type="Proteomes" id="UP000439113">
    <property type="component" value="Unassembled WGS sequence"/>
</dbReference>
<dbReference type="PANTHER" id="PTHR36837:SF4">
    <property type="entry name" value="BLR0908 PROTEIN"/>
    <property type="match status" value="1"/>
</dbReference>
<evidence type="ECO:0000313" key="2">
    <source>
        <dbReference type="EMBL" id="MTV31504.1"/>
    </source>
</evidence>
<sequence>MLYRAYQAQSDLMAPVKAYARLALGMLNGHADANPLLRNITAAYEMVERAGLTHDRPPYGVKSVPVGNADLEIVEEAALVTPFATLLHFRKDVATPQPRVLVIAPLSGHFATLLRSTVRTLLSDHDVYITDWHNARDVSLEDGRFGFDEYVAHVIRFLEHIGPGAHILAVCQPCVQALVAAAVMAEDDNPAQPASMTLMAGPIDTRIAPTKVNDLAREKPMSWFESNLIARVPWRYKGARRRVYPGFIQLSAFMAMNIDRHVKAHVDLFHNLAGGEVEKANQTKAFYDEYFAVLDLPAEFYLETVQWVFQDHQLPLGTLQYKGRTVNTKAIRKTALLTVEGERDDICAVGQTMAAHDLASSLKPFRKRHHLQAGVGHYGVFSGKKWENQVYPIVRNMILQND</sequence>
<dbReference type="SUPFAM" id="SSF53474">
    <property type="entry name" value="alpha/beta-Hydrolases"/>
    <property type="match status" value="1"/>
</dbReference>
<evidence type="ECO:0000259" key="1">
    <source>
        <dbReference type="Pfam" id="PF06850"/>
    </source>
</evidence>
<name>A0A6N8DRR0_RHOAC</name>
<gene>
    <name evidence="2" type="primary">phaZ</name>
    <name evidence="2" type="ORF">GJ654_10900</name>
</gene>
<dbReference type="InterPro" id="IPR029058">
    <property type="entry name" value="AB_hydrolase_fold"/>
</dbReference>
<dbReference type="InterPro" id="IPR009656">
    <property type="entry name" value="PHB_depo_C"/>
</dbReference>
<dbReference type="InterPro" id="IPR051321">
    <property type="entry name" value="PHA/PHB_synthase"/>
</dbReference>
<organism evidence="2 3">
    <name type="scientific">Rhodoblastus acidophilus</name>
    <name type="common">Rhodopseudomonas acidophila</name>
    <dbReference type="NCBI Taxonomy" id="1074"/>
    <lineage>
        <taxon>Bacteria</taxon>
        <taxon>Pseudomonadati</taxon>
        <taxon>Pseudomonadota</taxon>
        <taxon>Alphaproteobacteria</taxon>
        <taxon>Hyphomicrobiales</taxon>
        <taxon>Rhodoblastaceae</taxon>
        <taxon>Rhodoblastus</taxon>
    </lineage>
</organism>
<dbReference type="OrthoDB" id="9774318at2"/>
<dbReference type="Pfam" id="PF06850">
    <property type="entry name" value="PHB_depo_C"/>
    <property type="match status" value="1"/>
</dbReference>
<dbReference type="PIRSF" id="PIRSF020818">
    <property type="entry name" value="PHB_depoly_PhaZ"/>
    <property type="match status" value="1"/>
</dbReference>
<feature type="domain" description="PHB de-polymerase C-terminal" evidence="1">
    <location>
        <begin position="200"/>
        <end position="401"/>
    </location>
</feature>
<reference evidence="2 3" key="1">
    <citation type="submission" date="2019-11" db="EMBL/GenBank/DDBJ databases">
        <title>Whole-genome sequence of a Rhodoblastus acidophilus DSM 142.</title>
        <authorList>
            <person name="Kyndt J.A."/>
            <person name="Meyer T.E."/>
        </authorList>
    </citation>
    <scope>NUCLEOTIDE SEQUENCE [LARGE SCALE GENOMIC DNA]</scope>
    <source>
        <strain evidence="2 3">DSM 142</strain>
    </source>
</reference>
<proteinExistence type="predicted"/>
<dbReference type="InterPro" id="IPR010915">
    <property type="entry name" value="PHB_depoly_PhaZ"/>
</dbReference>